<name>A0A7W7D815_9ACTN</name>
<evidence type="ECO:0008006" key="5">
    <source>
        <dbReference type="Google" id="ProtNLM"/>
    </source>
</evidence>
<evidence type="ECO:0000256" key="2">
    <source>
        <dbReference type="SAM" id="SignalP"/>
    </source>
</evidence>
<feature type="chain" id="PRO_5038558062" description="Galactose oxidase" evidence="2">
    <location>
        <begin position="21"/>
        <end position="406"/>
    </location>
</feature>
<dbReference type="AlphaFoldDB" id="A0A7W7D815"/>
<accession>A0A7W7D815</accession>
<comment type="caution">
    <text evidence="3">The sequence shown here is derived from an EMBL/GenBank/DDBJ whole genome shotgun (WGS) entry which is preliminary data.</text>
</comment>
<evidence type="ECO:0000313" key="4">
    <source>
        <dbReference type="Proteomes" id="UP000542210"/>
    </source>
</evidence>
<reference evidence="3 4" key="1">
    <citation type="submission" date="2020-08" db="EMBL/GenBank/DDBJ databases">
        <title>Sequencing the genomes of 1000 actinobacteria strains.</title>
        <authorList>
            <person name="Klenk H.-P."/>
        </authorList>
    </citation>
    <scope>NUCLEOTIDE SEQUENCE [LARGE SCALE GENOMIC DNA]</scope>
    <source>
        <strain evidence="3 4">DSM 45784</strain>
    </source>
</reference>
<keyword evidence="4" id="KW-1185">Reference proteome</keyword>
<dbReference type="EMBL" id="JACHND010000001">
    <property type="protein sequence ID" value="MBB4701734.1"/>
    <property type="molecule type" value="Genomic_DNA"/>
</dbReference>
<dbReference type="PROSITE" id="PS51257">
    <property type="entry name" value="PROKAR_LIPOPROTEIN"/>
    <property type="match status" value="1"/>
</dbReference>
<gene>
    <name evidence="3" type="ORF">BJ982_003278</name>
</gene>
<proteinExistence type="predicted"/>
<organism evidence="3 4">
    <name type="scientific">Sphaerisporangium siamense</name>
    <dbReference type="NCBI Taxonomy" id="795645"/>
    <lineage>
        <taxon>Bacteria</taxon>
        <taxon>Bacillati</taxon>
        <taxon>Actinomycetota</taxon>
        <taxon>Actinomycetes</taxon>
        <taxon>Streptosporangiales</taxon>
        <taxon>Streptosporangiaceae</taxon>
        <taxon>Sphaerisporangium</taxon>
    </lineage>
</organism>
<keyword evidence="2" id="KW-0732">Signal</keyword>
<sequence length="406" mass="43158">MRRSLPVALACLALVTSCSGGGLPAEGSSAPRPPMATAPSASPTPTPAPTLSPSLPPSEWRLTGDVRLGWASALLGVAATGPRDVWAVGYQRSAEDREGAPALLHWDGARWTESAVAGEDVWHLVGVSAAGPRDAWIVGNADSPYAARWDGTRWHGWQPFGVAEDYSLTGVSTGPAGAWFTARNDTQGQILRWTGTRFRTALRADGVFTALTTAPGHVWAVGSNAPAASGRISGETPMIWHGAAVSGTDVRSWERAQVPRITGGYLQGVAAVTPSDVWAVGKVVAEDGGGETPLLLHFDGSSWRRVDVAVSKGELLDVTAYGPRDVWIGGVDASLPERPLFLHFDGRAWTPSYGPALRERREDQQYEKSHYIRRVALARVPGSTRLWAVGSVGEGDDEDDFVLTRG</sequence>
<dbReference type="Proteomes" id="UP000542210">
    <property type="component" value="Unassembled WGS sequence"/>
</dbReference>
<dbReference type="RefSeq" id="WP_184880998.1">
    <property type="nucleotide sequence ID" value="NZ_BOOV01000007.1"/>
</dbReference>
<evidence type="ECO:0000313" key="3">
    <source>
        <dbReference type="EMBL" id="MBB4701734.1"/>
    </source>
</evidence>
<feature type="region of interest" description="Disordered" evidence="1">
    <location>
        <begin position="22"/>
        <end position="55"/>
    </location>
</feature>
<protein>
    <recommendedName>
        <fullName evidence="5">Galactose oxidase</fullName>
    </recommendedName>
</protein>
<feature type="compositionally biased region" description="Pro residues" evidence="1">
    <location>
        <begin position="31"/>
        <end position="55"/>
    </location>
</feature>
<feature type="signal peptide" evidence="2">
    <location>
        <begin position="1"/>
        <end position="20"/>
    </location>
</feature>
<evidence type="ECO:0000256" key="1">
    <source>
        <dbReference type="SAM" id="MobiDB-lite"/>
    </source>
</evidence>